<proteinExistence type="predicted"/>
<dbReference type="InterPro" id="IPR036865">
    <property type="entry name" value="CRAL-TRIO_dom_sf"/>
</dbReference>
<dbReference type="Gene3D" id="2.60.120.680">
    <property type="entry name" value="GOLD domain"/>
    <property type="match status" value="1"/>
</dbReference>
<comment type="caution">
    <text evidence="2">The sequence shown here is derived from an EMBL/GenBank/DDBJ whole genome shotgun (WGS) entry which is preliminary data.</text>
</comment>
<accession>A0A7I8WGY4</accession>
<reference evidence="2" key="1">
    <citation type="submission" date="2020-09" db="EMBL/GenBank/DDBJ databases">
        <authorList>
            <person name="Kikuchi T."/>
        </authorList>
    </citation>
    <scope>NUCLEOTIDE SEQUENCE</scope>
    <source>
        <strain evidence="2">Ka4C1</strain>
    </source>
</reference>
<dbReference type="SUPFAM" id="SSF52087">
    <property type="entry name" value="CRAL/TRIO domain"/>
    <property type="match status" value="1"/>
</dbReference>
<evidence type="ECO:0000313" key="3">
    <source>
        <dbReference type="Proteomes" id="UP000659654"/>
    </source>
</evidence>
<dbReference type="OrthoDB" id="1434354at2759"/>
<organism evidence="2 3">
    <name type="scientific">Bursaphelenchus xylophilus</name>
    <name type="common">Pinewood nematode worm</name>
    <name type="synonym">Aphelenchoides xylophilus</name>
    <dbReference type="NCBI Taxonomy" id="6326"/>
    <lineage>
        <taxon>Eukaryota</taxon>
        <taxon>Metazoa</taxon>
        <taxon>Ecdysozoa</taxon>
        <taxon>Nematoda</taxon>
        <taxon>Chromadorea</taxon>
        <taxon>Rhabditida</taxon>
        <taxon>Tylenchina</taxon>
        <taxon>Tylenchomorpha</taxon>
        <taxon>Aphelenchoidea</taxon>
        <taxon>Aphelenchoididae</taxon>
        <taxon>Bursaphelenchus</taxon>
    </lineage>
</organism>
<dbReference type="CDD" id="cd00170">
    <property type="entry name" value="SEC14"/>
    <property type="match status" value="1"/>
</dbReference>
<protein>
    <submittedName>
        <fullName evidence="2">(pine wood nematode) hypothetical protein</fullName>
    </submittedName>
</protein>
<gene>
    <name evidence="2" type="ORF">BXYJ_LOCUS7498</name>
</gene>
<dbReference type="EMBL" id="CAJFCV020000003">
    <property type="protein sequence ID" value="CAG9110625.1"/>
    <property type="molecule type" value="Genomic_DNA"/>
</dbReference>
<dbReference type="AlphaFoldDB" id="A0A7I8WGY4"/>
<dbReference type="InterPro" id="IPR053302">
    <property type="entry name" value="CRAL-TRIO_domain"/>
</dbReference>
<evidence type="ECO:0000259" key="1">
    <source>
        <dbReference type="PROSITE" id="PS50191"/>
    </source>
</evidence>
<keyword evidence="3" id="KW-1185">Reference proteome</keyword>
<feature type="domain" description="CRAL-TRIO" evidence="1">
    <location>
        <begin position="71"/>
        <end position="250"/>
    </location>
</feature>
<dbReference type="EMBL" id="CAJFDI010000003">
    <property type="protein sequence ID" value="CAD5222530.1"/>
    <property type="molecule type" value="Genomic_DNA"/>
</dbReference>
<dbReference type="PANTHER" id="PTHR47159">
    <property type="entry name" value="PROTEIN CBG07705-RELATED"/>
    <property type="match status" value="1"/>
</dbReference>
<dbReference type="SMART" id="SM00516">
    <property type="entry name" value="SEC14"/>
    <property type="match status" value="1"/>
</dbReference>
<dbReference type="Proteomes" id="UP000659654">
    <property type="component" value="Unassembled WGS sequence"/>
</dbReference>
<dbReference type="InterPro" id="IPR001251">
    <property type="entry name" value="CRAL-TRIO_dom"/>
</dbReference>
<sequence>MAAELSEHRSQFRKDLEGILPEELDTDFNVDRWIMNHEKNVASAVAKFKEYAANRKALGYDKPGSLDNFYERVDVKEYYDFFSLSRLDSSWVNPQDNGIVFSETGVPEPGKVVKSIRVGNYLKVFFGYCEYFQRIVMEHEKKTGKKSHGICIFDMKLMSMLNYANPVSPINRMFQYRVEIWLEYYGELLKHVIIANPPRFLGAVFKIMSFILPERVMDRFTFAHNTAEMAKVLHPTAIPLEYEGDKEFPNADYQNGCDKPKEMGKDDYLTDGLVWQENHITGVKYETFYINSSEAYSKTYDAKKGQKLVYELMANRDFEFCIFTGKHEYLHPRFRMITPVLAEEGVIEIDKDSKVTVEVKNSSKMMKMKLKIAVQLV</sequence>
<dbReference type="PANTHER" id="PTHR47159:SF6">
    <property type="entry name" value="CRAL-TRIO DOMAIN-CONTAINING PROTEIN"/>
    <property type="match status" value="1"/>
</dbReference>
<dbReference type="Gene3D" id="3.40.525.10">
    <property type="entry name" value="CRAL-TRIO lipid binding domain"/>
    <property type="match status" value="1"/>
</dbReference>
<dbReference type="Proteomes" id="UP000582659">
    <property type="component" value="Unassembled WGS sequence"/>
</dbReference>
<dbReference type="Pfam" id="PF00650">
    <property type="entry name" value="CRAL_TRIO"/>
    <property type="match status" value="1"/>
</dbReference>
<name>A0A7I8WGY4_BURXY</name>
<dbReference type="PROSITE" id="PS50191">
    <property type="entry name" value="CRAL_TRIO"/>
    <property type="match status" value="1"/>
</dbReference>
<evidence type="ECO:0000313" key="2">
    <source>
        <dbReference type="EMBL" id="CAD5222530.1"/>
    </source>
</evidence>
<dbReference type="SMR" id="A0A7I8WGY4"/>